<organism evidence="2 3">
    <name type="scientific">Simiduia agarivorans (strain DSM 21679 / JCM 13881 / BCRC 17597 / SA1)</name>
    <dbReference type="NCBI Taxonomy" id="1117647"/>
    <lineage>
        <taxon>Bacteria</taxon>
        <taxon>Pseudomonadati</taxon>
        <taxon>Pseudomonadota</taxon>
        <taxon>Gammaproteobacteria</taxon>
        <taxon>Cellvibrionales</taxon>
        <taxon>Cellvibrionaceae</taxon>
        <taxon>Simiduia</taxon>
    </lineage>
</organism>
<dbReference type="Pfam" id="PF00535">
    <property type="entry name" value="Glycos_transf_2"/>
    <property type="match status" value="1"/>
</dbReference>
<dbReference type="PANTHER" id="PTHR43685">
    <property type="entry name" value="GLYCOSYLTRANSFERASE"/>
    <property type="match status" value="1"/>
</dbReference>
<dbReference type="PANTHER" id="PTHR43685:SF2">
    <property type="entry name" value="GLYCOSYLTRANSFERASE 2-LIKE DOMAIN-CONTAINING PROTEIN"/>
    <property type="match status" value="1"/>
</dbReference>
<proteinExistence type="predicted"/>
<dbReference type="Proteomes" id="UP000000466">
    <property type="component" value="Chromosome"/>
</dbReference>
<evidence type="ECO:0000313" key="3">
    <source>
        <dbReference type="Proteomes" id="UP000000466"/>
    </source>
</evidence>
<keyword evidence="3" id="KW-1185">Reference proteome</keyword>
<sequence length="311" mass="34801">MRTPVEFSVVIPLYNKRDNIIETLSSVVQQTYAPLEVLVIDDGSTDGSAEIVMHAMETNAEMACVRLVGKANGGVSSARNLGIQLASGNMVAFMDADDSWEAHFLEEVAMLAQRYPNAVAYATNYQKRLNASHYVDPKIRGLECKTKPHLMNNYFEICAQGDLPFMTSSIAVPKAVLAAVGGFPEGEPMGEDQDMWSRLAMQGQIAYSPRVLAFYHLDAFDRACVRNVPKQECPFSLRLMEQVNNGRIPSERAERVLRYTATHLLHLARENIRAGDFDVAQQFLNNERTRLLPAKRWRCLFDLTVARRAAA</sequence>
<dbReference type="KEGG" id="saga:M5M_13315"/>
<gene>
    <name evidence="2" type="ordered locus">M5M_13315</name>
</gene>
<protein>
    <submittedName>
        <fullName evidence="2">Cell wall biosynthesis glycosyltransferase-like protein</fullName>
    </submittedName>
</protein>
<dbReference type="AlphaFoldDB" id="K4L0W6"/>
<dbReference type="eggNOG" id="COG1216">
    <property type="taxonomic scope" value="Bacteria"/>
</dbReference>
<evidence type="ECO:0000259" key="1">
    <source>
        <dbReference type="Pfam" id="PF00535"/>
    </source>
</evidence>
<dbReference type="CDD" id="cd00761">
    <property type="entry name" value="Glyco_tranf_GTA_type"/>
    <property type="match status" value="1"/>
</dbReference>
<accession>K4L0W6</accession>
<dbReference type="EMBL" id="CP003746">
    <property type="protein sequence ID" value="AFU99807.1"/>
    <property type="molecule type" value="Genomic_DNA"/>
</dbReference>
<dbReference type="STRING" id="1117647.M5M_13315"/>
<dbReference type="InterPro" id="IPR029044">
    <property type="entry name" value="Nucleotide-diphossugar_trans"/>
</dbReference>
<dbReference type="GO" id="GO:0016740">
    <property type="term" value="F:transferase activity"/>
    <property type="evidence" value="ECO:0007669"/>
    <property type="project" value="UniProtKB-KW"/>
</dbReference>
<dbReference type="RefSeq" id="WP_015047970.1">
    <property type="nucleotide sequence ID" value="NC_018868.3"/>
</dbReference>
<reference evidence="2 3" key="1">
    <citation type="journal article" date="2013" name="Genome Announc.">
        <title>Complete genome sequence of Simiduia agarivorans SA1(T), a marine bacterium able to degrade a variety of polysaccharides.</title>
        <authorList>
            <person name="Lin S.Y."/>
            <person name="Shieh W.Y."/>
            <person name="Chen J.S."/>
            <person name="Tang S.L."/>
        </authorList>
    </citation>
    <scope>NUCLEOTIDE SEQUENCE [LARGE SCALE GENOMIC DNA]</scope>
    <source>
        <strain evidence="3">DSM 21679 / JCM 13881 / BCRC 17597 / SA1</strain>
    </source>
</reference>
<name>K4L0W6_SIMAS</name>
<dbReference type="InterPro" id="IPR050834">
    <property type="entry name" value="Glycosyltransf_2"/>
</dbReference>
<dbReference type="HOGENOM" id="CLU_025996_0_0_6"/>
<dbReference type="InterPro" id="IPR001173">
    <property type="entry name" value="Glyco_trans_2-like"/>
</dbReference>
<feature type="domain" description="Glycosyltransferase 2-like" evidence="1">
    <location>
        <begin position="8"/>
        <end position="146"/>
    </location>
</feature>
<dbReference type="OrthoDB" id="9801954at2"/>
<dbReference type="SUPFAM" id="SSF53448">
    <property type="entry name" value="Nucleotide-diphospho-sugar transferases"/>
    <property type="match status" value="1"/>
</dbReference>
<dbReference type="Gene3D" id="3.90.550.10">
    <property type="entry name" value="Spore Coat Polysaccharide Biosynthesis Protein SpsA, Chain A"/>
    <property type="match status" value="1"/>
</dbReference>
<evidence type="ECO:0000313" key="2">
    <source>
        <dbReference type="EMBL" id="AFU99807.1"/>
    </source>
</evidence>